<dbReference type="EMBL" id="BMAO01018959">
    <property type="protein sequence ID" value="GFR27462.1"/>
    <property type="molecule type" value="Genomic_DNA"/>
</dbReference>
<dbReference type="OrthoDB" id="159299at2759"/>
<dbReference type="Proteomes" id="UP000887116">
    <property type="component" value="Unassembled WGS sequence"/>
</dbReference>
<keyword evidence="7" id="KW-1185">Reference proteome</keyword>
<dbReference type="GO" id="GO:0008320">
    <property type="term" value="F:protein transmembrane transporter activity"/>
    <property type="evidence" value="ECO:0007669"/>
    <property type="project" value="TreeGrafter"/>
</dbReference>
<keyword evidence="2 5" id="KW-0812">Transmembrane</keyword>
<evidence type="ECO:0000256" key="3">
    <source>
        <dbReference type="ARBA" id="ARBA00022989"/>
    </source>
</evidence>
<evidence type="ECO:0000256" key="5">
    <source>
        <dbReference type="SAM" id="Phobius"/>
    </source>
</evidence>
<dbReference type="PANTHER" id="PTHR15371:SF0">
    <property type="entry name" value="SD19278P"/>
    <property type="match status" value="1"/>
</dbReference>
<reference evidence="6" key="1">
    <citation type="submission" date="2020-07" db="EMBL/GenBank/DDBJ databases">
        <title>Multicomponent nature underlies the extraordinary mechanical properties of spider dragline silk.</title>
        <authorList>
            <person name="Kono N."/>
            <person name="Nakamura H."/>
            <person name="Mori M."/>
            <person name="Yoshida Y."/>
            <person name="Ohtoshi R."/>
            <person name="Malay A.D."/>
            <person name="Moran D.A.P."/>
            <person name="Tomita M."/>
            <person name="Numata K."/>
            <person name="Arakawa K."/>
        </authorList>
    </citation>
    <scope>NUCLEOTIDE SEQUENCE</scope>
</reference>
<dbReference type="PANTHER" id="PTHR15371">
    <property type="entry name" value="TIM23"/>
    <property type="match status" value="1"/>
</dbReference>
<evidence type="ECO:0000313" key="6">
    <source>
        <dbReference type="EMBL" id="GFR27462.1"/>
    </source>
</evidence>
<dbReference type="AlphaFoldDB" id="A0A8X6M0H4"/>
<proteinExistence type="predicted"/>
<comment type="caution">
    <text evidence="6">The sequence shown here is derived from an EMBL/GenBank/DDBJ whole genome shotgun (WGS) entry which is preliminary data.</text>
</comment>
<organism evidence="6 7">
    <name type="scientific">Trichonephila clavata</name>
    <name type="common">Joro spider</name>
    <name type="synonym">Nephila clavata</name>
    <dbReference type="NCBI Taxonomy" id="2740835"/>
    <lineage>
        <taxon>Eukaryota</taxon>
        <taxon>Metazoa</taxon>
        <taxon>Ecdysozoa</taxon>
        <taxon>Arthropoda</taxon>
        <taxon>Chelicerata</taxon>
        <taxon>Arachnida</taxon>
        <taxon>Araneae</taxon>
        <taxon>Araneomorphae</taxon>
        <taxon>Entelegynae</taxon>
        <taxon>Araneoidea</taxon>
        <taxon>Nephilidae</taxon>
        <taxon>Trichonephila</taxon>
    </lineage>
</organism>
<evidence type="ECO:0000256" key="2">
    <source>
        <dbReference type="ARBA" id="ARBA00022692"/>
    </source>
</evidence>
<comment type="subcellular location">
    <subcellularLocation>
        <location evidence="1">Membrane</location>
        <topology evidence="1">Multi-pass membrane protein</topology>
    </subcellularLocation>
</comment>
<dbReference type="InterPro" id="IPR045238">
    <property type="entry name" value="Tim23-like"/>
</dbReference>
<feature type="transmembrane region" description="Helical" evidence="5">
    <location>
        <begin position="117"/>
        <end position="137"/>
    </location>
</feature>
<evidence type="ECO:0000256" key="4">
    <source>
        <dbReference type="ARBA" id="ARBA00023136"/>
    </source>
</evidence>
<keyword evidence="3 5" id="KW-1133">Transmembrane helix</keyword>
<accession>A0A8X6M0H4</accession>
<name>A0A8X6M0H4_TRICU</name>
<dbReference type="GO" id="GO:0030150">
    <property type="term" value="P:protein import into mitochondrial matrix"/>
    <property type="evidence" value="ECO:0007669"/>
    <property type="project" value="TreeGrafter"/>
</dbReference>
<sequence>MDRQSGYLNMFSSVDPGVMQYGSNSGVHNISPYLNVDPAYLNQDGPQWIFPEGASRQRGRFELAFSQIGGAVMTGAFLGGVQGFYGGYKQMGSTEQKASVRRTQFLNHITKRGAGTANTLGVIAVMYSGFGVLFSWLRGVDDEVNTIAAGTATGLLYKSSGGIRKCGIGGALGFGLTSLYCLWTSKDRLKQMVHM</sequence>
<evidence type="ECO:0000313" key="7">
    <source>
        <dbReference type="Proteomes" id="UP000887116"/>
    </source>
</evidence>
<gene>
    <name evidence="6" type="primary">TIMM23</name>
    <name evidence="6" type="ORF">TNCT_63571</name>
</gene>
<evidence type="ECO:0000256" key="1">
    <source>
        <dbReference type="ARBA" id="ARBA00004141"/>
    </source>
</evidence>
<dbReference type="Pfam" id="PF02466">
    <property type="entry name" value="Tim17"/>
    <property type="match status" value="1"/>
</dbReference>
<protein>
    <submittedName>
        <fullName evidence="6">Mitochondrial import inner membrane translocase subunit Tim23</fullName>
    </submittedName>
</protein>
<dbReference type="GO" id="GO:0005744">
    <property type="term" value="C:TIM23 mitochondrial import inner membrane translocase complex"/>
    <property type="evidence" value="ECO:0007669"/>
    <property type="project" value="TreeGrafter"/>
</dbReference>
<keyword evidence="4 5" id="KW-0472">Membrane</keyword>